<organism evidence="1 2">
    <name type="scientific">Actinoplanes oblitus</name>
    <dbReference type="NCBI Taxonomy" id="3040509"/>
    <lineage>
        <taxon>Bacteria</taxon>
        <taxon>Bacillati</taxon>
        <taxon>Actinomycetota</taxon>
        <taxon>Actinomycetes</taxon>
        <taxon>Micromonosporales</taxon>
        <taxon>Micromonosporaceae</taxon>
        <taxon>Actinoplanes</taxon>
    </lineage>
</organism>
<gene>
    <name evidence="1" type="ORF">ACTOB_004082</name>
</gene>
<proteinExistence type="predicted"/>
<evidence type="ECO:0000313" key="1">
    <source>
        <dbReference type="EMBL" id="WIN00380.1"/>
    </source>
</evidence>
<dbReference type="EMBL" id="CP126980">
    <property type="protein sequence ID" value="WIN00380.1"/>
    <property type="molecule type" value="Genomic_DNA"/>
</dbReference>
<dbReference type="Proteomes" id="UP001240150">
    <property type="component" value="Chromosome"/>
</dbReference>
<sequence>MTYEDTAERVIDRLLLALAMQQHDKSGKSGLPDQVAEAFAGLSRDEAGVIFGQAGHLVHYGMDSEPLVSLIDMISAVQRGEAPEHAALKPGDSVRIVGDLPESLAEYDEAILRRTVFVVRYVGTDATVDVQPDLIEDYVIETVPIAIVKRVRT</sequence>
<name>A0ABY8WV78_9ACTN</name>
<evidence type="ECO:0000313" key="2">
    <source>
        <dbReference type="Proteomes" id="UP001240150"/>
    </source>
</evidence>
<dbReference type="RefSeq" id="WP_284921900.1">
    <property type="nucleotide sequence ID" value="NZ_CP126980.1"/>
</dbReference>
<reference evidence="1 2" key="1">
    <citation type="submission" date="2023-06" db="EMBL/GenBank/DDBJ databases">
        <authorList>
            <person name="Yushchuk O."/>
            <person name="Binda E."/>
            <person name="Ruckert-Reed C."/>
            <person name="Fedorenko V."/>
            <person name="Kalinowski J."/>
            <person name="Marinelli F."/>
        </authorList>
    </citation>
    <scope>NUCLEOTIDE SEQUENCE [LARGE SCALE GENOMIC DNA]</scope>
    <source>
        <strain evidence="1 2">NRRL 3884</strain>
    </source>
</reference>
<keyword evidence="2" id="KW-1185">Reference proteome</keyword>
<protein>
    <submittedName>
        <fullName evidence="1">Uncharacterized protein</fullName>
    </submittedName>
</protein>
<accession>A0ABY8WV78</accession>